<feature type="domain" description="ABC transporter substrate-binding protein PnrA-like" evidence="2">
    <location>
        <begin position="49"/>
        <end position="292"/>
    </location>
</feature>
<dbReference type="PANTHER" id="PTHR43208:SF1">
    <property type="entry name" value="ABC TRANSPORTER SUBSTRATE-BINDING PROTEIN"/>
    <property type="match status" value="1"/>
</dbReference>
<dbReference type="EMBL" id="FXBL01000004">
    <property type="protein sequence ID" value="SMH53610.1"/>
    <property type="molecule type" value="Genomic_DNA"/>
</dbReference>
<dbReference type="InterPro" id="IPR003760">
    <property type="entry name" value="PnrA-like"/>
</dbReference>
<dbReference type="OrthoDB" id="9781639at2"/>
<dbReference type="Gene3D" id="3.40.50.2300">
    <property type="match status" value="2"/>
</dbReference>
<keyword evidence="4" id="KW-1185">Reference proteome</keyword>
<dbReference type="InterPro" id="IPR052910">
    <property type="entry name" value="ABC-Purine-Binding"/>
</dbReference>
<accession>A0A1X7PQJ3</accession>
<keyword evidence="1" id="KW-0732">Signal</keyword>
<dbReference type="CDD" id="cd19963">
    <property type="entry name" value="PBP1_BMP-like"/>
    <property type="match status" value="1"/>
</dbReference>
<dbReference type="PROSITE" id="PS51318">
    <property type="entry name" value="TAT"/>
    <property type="match status" value="1"/>
</dbReference>
<proteinExistence type="predicted"/>
<reference evidence="3 4" key="1">
    <citation type="submission" date="2017-04" db="EMBL/GenBank/DDBJ databases">
        <authorList>
            <person name="Afonso C.L."/>
            <person name="Miller P.J."/>
            <person name="Scott M.A."/>
            <person name="Spackman E."/>
            <person name="Goraichik I."/>
            <person name="Dimitrov K.M."/>
            <person name="Suarez D.L."/>
            <person name="Swayne D.E."/>
        </authorList>
    </citation>
    <scope>NUCLEOTIDE SEQUENCE [LARGE SCALE GENOMIC DNA]</scope>
    <source>
        <strain evidence="3 4">B5P</strain>
    </source>
</reference>
<gene>
    <name evidence="3" type="ORF">SAMN02982922_4891</name>
</gene>
<name>A0A1X7PQJ3_9HYPH</name>
<dbReference type="Pfam" id="PF02608">
    <property type="entry name" value="Bmp"/>
    <property type="match status" value="1"/>
</dbReference>
<evidence type="ECO:0000256" key="1">
    <source>
        <dbReference type="ARBA" id="ARBA00022729"/>
    </source>
</evidence>
<sequence>MLKLSHLTRRGFLNIGAAAGASLILPKTGLITPARAQEPLPAVAEENAVIAFGHTGPVTDEGWTWSHDQGMKAVQEAFPKLKTLFVESIPYSADATRTFRQFVSEGANMVFATSNYGDFLYDVANRSPDVAFYECDGRNPLSNLGTYYLQHWYPTYVTGVAAGLMSKSGKLGYVASFPVPSVYSGTNAFLMGARSVNPNATMQAIVINSWFDPQAATQAGTALLDNGCDLLFGIMDEAGYLQVAEQRGAKAVMWNTDIRRYGPKAYVSSIVIDFKKYYVDQVRMRLEGKWTPSETLLAMGAGVDRDAWGETVPPEVAKQADAVRDKILGGWSPFEGEIKDAKGNVKVAAGHRMTEEELYNWDWSIEGVSGL</sequence>
<dbReference type="PANTHER" id="PTHR43208">
    <property type="entry name" value="ABC TRANSPORTER SUBSTRATE-BINDING PROTEIN"/>
    <property type="match status" value="1"/>
</dbReference>
<dbReference type="InterPro" id="IPR006311">
    <property type="entry name" value="TAT_signal"/>
</dbReference>
<organism evidence="3 4">
    <name type="scientific">Mesorhizobium australicum</name>
    <dbReference type="NCBI Taxonomy" id="536018"/>
    <lineage>
        <taxon>Bacteria</taxon>
        <taxon>Pseudomonadati</taxon>
        <taxon>Pseudomonadota</taxon>
        <taxon>Alphaproteobacteria</taxon>
        <taxon>Hyphomicrobiales</taxon>
        <taxon>Phyllobacteriaceae</taxon>
        <taxon>Mesorhizobium</taxon>
    </lineage>
</organism>
<evidence type="ECO:0000259" key="2">
    <source>
        <dbReference type="Pfam" id="PF02608"/>
    </source>
</evidence>
<evidence type="ECO:0000313" key="3">
    <source>
        <dbReference type="EMBL" id="SMH53610.1"/>
    </source>
</evidence>
<dbReference type="RefSeq" id="WP_085466536.1">
    <property type="nucleotide sequence ID" value="NZ_FXBL01000004.1"/>
</dbReference>
<protein>
    <submittedName>
        <fullName evidence="3">Nucleoside-binding protein</fullName>
    </submittedName>
</protein>
<dbReference type="AlphaFoldDB" id="A0A1X7PQJ3"/>
<dbReference type="GO" id="GO:0005886">
    <property type="term" value="C:plasma membrane"/>
    <property type="evidence" value="ECO:0007669"/>
    <property type="project" value="InterPro"/>
</dbReference>
<dbReference type="Proteomes" id="UP000193083">
    <property type="component" value="Unassembled WGS sequence"/>
</dbReference>
<evidence type="ECO:0000313" key="4">
    <source>
        <dbReference type="Proteomes" id="UP000193083"/>
    </source>
</evidence>